<dbReference type="Gene3D" id="3.40.50.1000">
    <property type="entry name" value="HAD superfamily/HAD-like"/>
    <property type="match status" value="1"/>
</dbReference>
<dbReference type="Pfam" id="PF13419">
    <property type="entry name" value="HAD_2"/>
    <property type="match status" value="1"/>
</dbReference>
<dbReference type="InterPro" id="IPR036412">
    <property type="entry name" value="HAD-like_sf"/>
</dbReference>
<dbReference type="InterPro" id="IPR023214">
    <property type="entry name" value="HAD_sf"/>
</dbReference>
<dbReference type="EMBL" id="BSSD01000005">
    <property type="protein sequence ID" value="GLW92982.1"/>
    <property type="molecule type" value="Genomic_DNA"/>
</dbReference>
<dbReference type="Gene3D" id="1.10.150.240">
    <property type="entry name" value="Putative phosphatase, domain 2"/>
    <property type="match status" value="1"/>
</dbReference>
<dbReference type="InterPro" id="IPR050155">
    <property type="entry name" value="HAD-like_hydrolase_sf"/>
</dbReference>
<protein>
    <submittedName>
        <fullName evidence="1">Hydrolase</fullName>
    </submittedName>
</protein>
<dbReference type="GO" id="GO:0016787">
    <property type="term" value="F:hydrolase activity"/>
    <property type="evidence" value="ECO:0007669"/>
    <property type="project" value="UniProtKB-KW"/>
</dbReference>
<reference evidence="1" key="1">
    <citation type="submission" date="2023-02" db="EMBL/GenBank/DDBJ databases">
        <title>Actinokineospora globicatena NBRC 15670.</title>
        <authorList>
            <person name="Ichikawa N."/>
            <person name="Sato H."/>
            <person name="Tonouchi N."/>
        </authorList>
    </citation>
    <scope>NUCLEOTIDE SEQUENCE</scope>
    <source>
        <strain evidence="1">NBRC 15670</strain>
    </source>
</reference>
<evidence type="ECO:0000313" key="1">
    <source>
        <dbReference type="EMBL" id="GLW92982.1"/>
    </source>
</evidence>
<dbReference type="GO" id="GO:0005829">
    <property type="term" value="C:cytosol"/>
    <property type="evidence" value="ECO:0007669"/>
    <property type="project" value="TreeGrafter"/>
</dbReference>
<comment type="caution">
    <text evidence="1">The sequence shown here is derived from an EMBL/GenBank/DDBJ whole genome shotgun (WGS) entry which is preliminary data.</text>
</comment>
<keyword evidence="1" id="KW-0378">Hydrolase</keyword>
<evidence type="ECO:0000313" key="2">
    <source>
        <dbReference type="Proteomes" id="UP001165042"/>
    </source>
</evidence>
<proteinExistence type="predicted"/>
<dbReference type="InterPro" id="IPR023198">
    <property type="entry name" value="PGP-like_dom2"/>
</dbReference>
<accession>A0A9W6QNU8</accession>
<name>A0A9W6QNU8_9PSEU</name>
<dbReference type="Proteomes" id="UP001165042">
    <property type="component" value="Unassembled WGS sequence"/>
</dbReference>
<gene>
    <name evidence="1" type="primary">gph</name>
    <name evidence="1" type="ORF">Aglo03_37980</name>
</gene>
<dbReference type="AlphaFoldDB" id="A0A9W6QNU8"/>
<dbReference type="PANTHER" id="PTHR43434">
    <property type="entry name" value="PHOSPHOGLYCOLATE PHOSPHATASE"/>
    <property type="match status" value="1"/>
</dbReference>
<keyword evidence="2" id="KW-1185">Reference proteome</keyword>
<dbReference type="PANTHER" id="PTHR43434:SF20">
    <property type="entry name" value="5'-NUCLEOTIDASE"/>
    <property type="match status" value="1"/>
</dbReference>
<dbReference type="InterPro" id="IPR041492">
    <property type="entry name" value="HAD_2"/>
</dbReference>
<dbReference type="SUPFAM" id="SSF56784">
    <property type="entry name" value="HAD-like"/>
    <property type="match status" value="1"/>
</dbReference>
<dbReference type="GO" id="GO:0004713">
    <property type="term" value="F:protein tyrosine kinase activity"/>
    <property type="evidence" value="ECO:0007669"/>
    <property type="project" value="TreeGrafter"/>
</dbReference>
<sequence length="208" mass="21649">MGGVEGLAVGFDLDMTLIDPRPGMVAAMAALAEETGLALDGEYFAANLGPPLEMIFRGFEAPEERIPWLVARFRALYPDIVIPATVALPGAGDALEAVREAGGRTLVVTGKYGPNAAKHLAQFGWQVDTLVGELWSTAKGEALRAHGASIYVGDHEGDVAGAHAANAISVGVPTGPRTAEELLAAGADVVLPDLTEFPVWLKAHLSSL</sequence>
<organism evidence="1 2">
    <name type="scientific">Actinokineospora globicatena</name>
    <dbReference type="NCBI Taxonomy" id="103729"/>
    <lineage>
        <taxon>Bacteria</taxon>
        <taxon>Bacillati</taxon>
        <taxon>Actinomycetota</taxon>
        <taxon>Actinomycetes</taxon>
        <taxon>Pseudonocardiales</taxon>
        <taxon>Pseudonocardiaceae</taxon>
        <taxon>Actinokineospora</taxon>
    </lineage>
</organism>